<dbReference type="Proteomes" id="UP000075714">
    <property type="component" value="Unassembled WGS sequence"/>
</dbReference>
<evidence type="ECO:0008006" key="4">
    <source>
        <dbReference type="Google" id="ProtNLM"/>
    </source>
</evidence>
<dbReference type="PANTHER" id="PTHR23248:SF9">
    <property type="entry name" value="PHOSPHOLIPID SCRAMBLASE"/>
    <property type="match status" value="1"/>
</dbReference>
<dbReference type="PANTHER" id="PTHR23248">
    <property type="entry name" value="PHOSPHOLIPID SCRAMBLASE-RELATED"/>
    <property type="match status" value="1"/>
</dbReference>
<dbReference type="AlphaFoldDB" id="A0A150GJA4"/>
<evidence type="ECO:0000313" key="3">
    <source>
        <dbReference type="Proteomes" id="UP000075714"/>
    </source>
</evidence>
<comment type="similarity">
    <text evidence="1">Belongs to the phospholipid scramblase family.</text>
</comment>
<protein>
    <recommendedName>
        <fullName evidence="4">Phospholipid scramblase</fullName>
    </recommendedName>
</protein>
<proteinExistence type="inferred from homology"/>
<reference evidence="3" key="1">
    <citation type="journal article" date="2016" name="Nat. Commun.">
        <title>The Gonium pectorale genome demonstrates co-option of cell cycle regulation during the evolution of multicellularity.</title>
        <authorList>
            <person name="Hanschen E.R."/>
            <person name="Marriage T.N."/>
            <person name="Ferris P.J."/>
            <person name="Hamaji T."/>
            <person name="Toyoda A."/>
            <person name="Fujiyama A."/>
            <person name="Neme R."/>
            <person name="Noguchi H."/>
            <person name="Minakuchi Y."/>
            <person name="Suzuki M."/>
            <person name="Kawai-Toyooka H."/>
            <person name="Smith D.R."/>
            <person name="Sparks H."/>
            <person name="Anderson J."/>
            <person name="Bakaric R."/>
            <person name="Luria V."/>
            <person name="Karger A."/>
            <person name="Kirschner M.W."/>
            <person name="Durand P.M."/>
            <person name="Michod R.E."/>
            <person name="Nozaki H."/>
            <person name="Olson B.J."/>
        </authorList>
    </citation>
    <scope>NUCLEOTIDE SEQUENCE [LARGE SCALE GENOMIC DNA]</scope>
    <source>
        <strain evidence="3">NIES-2863</strain>
    </source>
</reference>
<accession>A0A150GJA4</accession>
<organism evidence="2 3">
    <name type="scientific">Gonium pectorale</name>
    <name type="common">Green alga</name>
    <dbReference type="NCBI Taxonomy" id="33097"/>
    <lineage>
        <taxon>Eukaryota</taxon>
        <taxon>Viridiplantae</taxon>
        <taxon>Chlorophyta</taxon>
        <taxon>core chlorophytes</taxon>
        <taxon>Chlorophyceae</taxon>
        <taxon>CS clade</taxon>
        <taxon>Chlamydomonadales</taxon>
        <taxon>Volvocaceae</taxon>
        <taxon>Gonium</taxon>
    </lineage>
</organism>
<dbReference type="GO" id="GO:0005886">
    <property type="term" value="C:plasma membrane"/>
    <property type="evidence" value="ECO:0007669"/>
    <property type="project" value="TreeGrafter"/>
</dbReference>
<evidence type="ECO:0000256" key="1">
    <source>
        <dbReference type="ARBA" id="ARBA00005350"/>
    </source>
</evidence>
<dbReference type="EMBL" id="LSYV01000020">
    <property type="protein sequence ID" value="KXZ49785.1"/>
    <property type="molecule type" value="Genomic_DNA"/>
</dbReference>
<dbReference type="GO" id="GO:0017128">
    <property type="term" value="F:phospholipid scramblase activity"/>
    <property type="evidence" value="ECO:0007669"/>
    <property type="project" value="InterPro"/>
</dbReference>
<name>A0A150GJA4_GONPE</name>
<comment type="caution">
    <text evidence="2">The sequence shown here is derived from an EMBL/GenBank/DDBJ whole genome shotgun (WGS) entry which is preliminary data.</text>
</comment>
<dbReference type="InterPro" id="IPR005552">
    <property type="entry name" value="Scramblase"/>
</dbReference>
<keyword evidence="3" id="KW-1185">Reference proteome</keyword>
<dbReference type="OrthoDB" id="444338at2759"/>
<evidence type="ECO:0000313" key="2">
    <source>
        <dbReference type="EMBL" id="KXZ49785.1"/>
    </source>
</evidence>
<gene>
    <name evidence="2" type="ORF">GPECTOR_19g236</name>
</gene>
<sequence>MPADKATATDNGQPNTWLPSGDEINALKPLIYVQEESSCCLRAVLALFGGLNLRALTLRYWGVNGEQLSVDRPCRCGACWGPCCKLHMTVKRGGQMIGAVEEDCDSCGTCCFEQCCLCTCTHKVLVGSSRETLVHKYSLRNPMCCCGRVNNCCGATYVGGPGRDCCKPNYFIDILEPGASPDHPTAVIQKTYGAGGCSDCCRCMFDFNNYIMPFPPKSLPTERALLITALLSIEYAYFSRQGGEST</sequence>